<keyword evidence="6" id="KW-0539">Nucleus</keyword>
<comment type="subcellular location">
    <subcellularLocation>
        <location evidence="6">Nucleus</location>
    </subcellularLocation>
</comment>
<dbReference type="InterPro" id="IPR031052">
    <property type="entry name" value="FHY3/FAR1"/>
</dbReference>
<name>A0A7J7NUZ4_9MAGN</name>
<dbReference type="Pfam" id="PF04434">
    <property type="entry name" value="SWIM"/>
    <property type="match status" value="1"/>
</dbReference>
<keyword evidence="3 5" id="KW-0863">Zinc-finger</keyword>
<evidence type="ECO:0000313" key="8">
    <source>
        <dbReference type="EMBL" id="KAF6170784.1"/>
    </source>
</evidence>
<evidence type="ECO:0000259" key="7">
    <source>
        <dbReference type="PROSITE" id="PS50966"/>
    </source>
</evidence>
<feature type="domain" description="SWIM-type" evidence="7">
    <location>
        <begin position="118"/>
        <end position="154"/>
    </location>
</feature>
<evidence type="ECO:0000256" key="2">
    <source>
        <dbReference type="ARBA" id="ARBA00022723"/>
    </source>
</evidence>
<evidence type="ECO:0000256" key="3">
    <source>
        <dbReference type="ARBA" id="ARBA00022771"/>
    </source>
</evidence>
<dbReference type="InterPro" id="IPR006564">
    <property type="entry name" value="Znf_PMZ"/>
</dbReference>
<comment type="function">
    <text evidence="6">Putative transcription activator involved in regulating light control of development.</text>
</comment>
<organism evidence="8 9">
    <name type="scientific">Kingdonia uniflora</name>
    <dbReference type="NCBI Taxonomy" id="39325"/>
    <lineage>
        <taxon>Eukaryota</taxon>
        <taxon>Viridiplantae</taxon>
        <taxon>Streptophyta</taxon>
        <taxon>Embryophyta</taxon>
        <taxon>Tracheophyta</taxon>
        <taxon>Spermatophyta</taxon>
        <taxon>Magnoliopsida</taxon>
        <taxon>Ranunculales</taxon>
        <taxon>Circaeasteraceae</taxon>
        <taxon>Kingdonia</taxon>
    </lineage>
</organism>
<dbReference type="OrthoDB" id="641338at2759"/>
<keyword evidence="9" id="KW-1185">Reference proteome</keyword>
<proteinExistence type="inferred from homology"/>
<dbReference type="SMART" id="SM00575">
    <property type="entry name" value="ZnF_PMZ"/>
    <property type="match status" value="1"/>
</dbReference>
<dbReference type="AlphaFoldDB" id="A0A7J7NUZ4"/>
<evidence type="ECO:0000256" key="6">
    <source>
        <dbReference type="RuleBase" id="RU367018"/>
    </source>
</evidence>
<evidence type="ECO:0000256" key="1">
    <source>
        <dbReference type="ARBA" id="ARBA00005889"/>
    </source>
</evidence>
<dbReference type="PROSITE" id="PS50966">
    <property type="entry name" value="ZF_SWIM"/>
    <property type="match status" value="1"/>
</dbReference>
<dbReference type="PANTHER" id="PTHR31669">
    <property type="entry name" value="PROTEIN FAR1-RELATED SEQUENCE 10-RELATED"/>
    <property type="match status" value="1"/>
</dbReference>
<sequence>MEEAIFDSERVAGDERSDLEMDMAHPITESYWQNDISQGKRELLPPVVGMEFETYDDAYNLYNHYAIDFGFAVRFQYEVEEMYSCFNTAQVHSDGPVTTYIVKERVKVRENTREIRDYEVIYNTDKVEVSCICGWFNFKGYLCRHALSVLNHNGMEEIPSQYILSRWKKDIKRTSVLNHVSNHVNVHDSLQRYDHLYKRAFHIVEEGTISREHYKVALEALEDSLNKICLVKDAESSTTTLRGEPCVSGNVSGHDPLQKEEVIQQTQIPWRYFIEKVCRDARKKIINDKRKGIETQGAELVNPRLQPIAPKPPYPGILVSTQEDSQAIDTQGAKLVNSRLRPISPKPPNPGKLVSTQEGLSQPVIGFGQYNPDRIVRKTLLTGAFRSSMGQSLELPCHSNLYRRLDTEAPRGDLKKQSECLTSAIAVYL</sequence>
<dbReference type="Proteomes" id="UP000541444">
    <property type="component" value="Unassembled WGS sequence"/>
</dbReference>
<dbReference type="PANTHER" id="PTHR31669:SF283">
    <property type="entry name" value="PROTEIN FAR1-RELATED SEQUENCE"/>
    <property type="match status" value="1"/>
</dbReference>
<dbReference type="GO" id="GO:0008270">
    <property type="term" value="F:zinc ion binding"/>
    <property type="evidence" value="ECO:0007669"/>
    <property type="project" value="UniProtKB-UniRule"/>
</dbReference>
<protein>
    <recommendedName>
        <fullName evidence="6">Protein FAR1-RELATED SEQUENCE</fullName>
    </recommendedName>
</protein>
<evidence type="ECO:0000313" key="9">
    <source>
        <dbReference type="Proteomes" id="UP000541444"/>
    </source>
</evidence>
<comment type="similarity">
    <text evidence="1 6">Belongs to the FHY3/FAR1 family.</text>
</comment>
<evidence type="ECO:0000256" key="4">
    <source>
        <dbReference type="ARBA" id="ARBA00022833"/>
    </source>
</evidence>
<keyword evidence="2 6" id="KW-0479">Metal-binding</keyword>
<keyword evidence="4 6" id="KW-0862">Zinc</keyword>
<dbReference type="EMBL" id="JACGCM010000560">
    <property type="protein sequence ID" value="KAF6170784.1"/>
    <property type="molecule type" value="Genomic_DNA"/>
</dbReference>
<accession>A0A7J7NUZ4</accession>
<evidence type="ECO:0000256" key="5">
    <source>
        <dbReference type="PROSITE-ProRule" id="PRU00325"/>
    </source>
</evidence>
<dbReference type="InterPro" id="IPR007527">
    <property type="entry name" value="Znf_SWIM"/>
</dbReference>
<comment type="caution">
    <text evidence="8">The sequence shown here is derived from an EMBL/GenBank/DDBJ whole genome shotgun (WGS) entry which is preliminary data.</text>
</comment>
<dbReference type="GO" id="GO:0006355">
    <property type="term" value="P:regulation of DNA-templated transcription"/>
    <property type="evidence" value="ECO:0007669"/>
    <property type="project" value="UniProtKB-UniRule"/>
</dbReference>
<gene>
    <name evidence="8" type="ORF">GIB67_015736</name>
</gene>
<dbReference type="GO" id="GO:0005634">
    <property type="term" value="C:nucleus"/>
    <property type="evidence" value="ECO:0007669"/>
    <property type="project" value="UniProtKB-SubCell"/>
</dbReference>
<reference evidence="8 9" key="1">
    <citation type="journal article" date="2020" name="IScience">
        <title>Genome Sequencing of the Endangered Kingdonia uniflora (Circaeasteraceae, Ranunculales) Reveals Potential Mechanisms of Evolutionary Specialization.</title>
        <authorList>
            <person name="Sun Y."/>
            <person name="Deng T."/>
            <person name="Zhang A."/>
            <person name="Moore M.J."/>
            <person name="Landis J.B."/>
            <person name="Lin N."/>
            <person name="Zhang H."/>
            <person name="Zhang X."/>
            <person name="Huang J."/>
            <person name="Zhang X."/>
            <person name="Sun H."/>
            <person name="Wang H."/>
        </authorList>
    </citation>
    <scope>NUCLEOTIDE SEQUENCE [LARGE SCALE GENOMIC DNA]</scope>
    <source>
        <strain evidence="8">TB1705</strain>
        <tissue evidence="8">Leaf</tissue>
    </source>
</reference>